<dbReference type="Gene3D" id="1.10.150.130">
    <property type="match status" value="1"/>
</dbReference>
<evidence type="ECO:0000256" key="2">
    <source>
        <dbReference type="ARBA" id="ARBA00022908"/>
    </source>
</evidence>
<reference evidence="6 7" key="1">
    <citation type="submission" date="2019-12" db="EMBL/GenBank/DDBJ databases">
        <title>Novel species isolated from a subtropical stream in China.</title>
        <authorList>
            <person name="Lu H."/>
        </authorList>
    </citation>
    <scope>NUCLEOTIDE SEQUENCE [LARGE SCALE GENOMIC DNA]</scope>
    <source>
        <strain evidence="6 7">FT134W</strain>
    </source>
</reference>
<dbReference type="PANTHER" id="PTHR30629">
    <property type="entry name" value="PROPHAGE INTEGRASE"/>
    <property type="match status" value="1"/>
</dbReference>
<keyword evidence="3 6" id="KW-0238">DNA-binding</keyword>
<comment type="similarity">
    <text evidence="1">Belongs to the 'phage' integrase family.</text>
</comment>
<comment type="caution">
    <text evidence="6">The sequence shown here is derived from an EMBL/GenBank/DDBJ whole genome shotgun (WGS) entry which is preliminary data.</text>
</comment>
<evidence type="ECO:0000256" key="3">
    <source>
        <dbReference type="ARBA" id="ARBA00023125"/>
    </source>
</evidence>
<dbReference type="GO" id="GO:0015074">
    <property type="term" value="P:DNA integration"/>
    <property type="evidence" value="ECO:0007669"/>
    <property type="project" value="UniProtKB-KW"/>
</dbReference>
<dbReference type="InterPro" id="IPR038488">
    <property type="entry name" value="Integrase_DNA-bd_sf"/>
</dbReference>
<dbReference type="Proteomes" id="UP000469734">
    <property type="component" value="Unassembled WGS sequence"/>
</dbReference>
<keyword evidence="2" id="KW-0229">DNA integration</keyword>
<dbReference type="GO" id="GO:0003677">
    <property type="term" value="F:DNA binding"/>
    <property type="evidence" value="ECO:0007669"/>
    <property type="project" value="UniProtKB-KW"/>
</dbReference>
<dbReference type="PROSITE" id="PS51898">
    <property type="entry name" value="TYR_RECOMBINASE"/>
    <property type="match status" value="1"/>
</dbReference>
<evidence type="ECO:0000256" key="4">
    <source>
        <dbReference type="ARBA" id="ARBA00023172"/>
    </source>
</evidence>
<dbReference type="EMBL" id="WWCR01000002">
    <property type="protein sequence ID" value="MYM71168.1"/>
    <property type="molecule type" value="Genomic_DNA"/>
</dbReference>
<organism evidence="6 7">
    <name type="scientific">Duganella margarita</name>
    <dbReference type="NCBI Taxonomy" id="2692170"/>
    <lineage>
        <taxon>Bacteria</taxon>
        <taxon>Pseudomonadati</taxon>
        <taxon>Pseudomonadota</taxon>
        <taxon>Betaproteobacteria</taxon>
        <taxon>Burkholderiales</taxon>
        <taxon>Oxalobacteraceae</taxon>
        <taxon>Telluria group</taxon>
        <taxon>Duganella</taxon>
    </lineage>
</organism>
<dbReference type="InterPro" id="IPR050808">
    <property type="entry name" value="Phage_Integrase"/>
</dbReference>
<dbReference type="InterPro" id="IPR025166">
    <property type="entry name" value="Integrase_DNA_bind_dom"/>
</dbReference>
<dbReference type="InterPro" id="IPR053876">
    <property type="entry name" value="Phage_int_M"/>
</dbReference>
<dbReference type="CDD" id="cd00801">
    <property type="entry name" value="INT_P4_C"/>
    <property type="match status" value="1"/>
</dbReference>
<protein>
    <submittedName>
        <fullName evidence="6">Integrase arm-type DNA-binding domain-containing protein</fullName>
    </submittedName>
</protein>
<proteinExistence type="inferred from homology"/>
<dbReference type="InterPro" id="IPR013762">
    <property type="entry name" value="Integrase-like_cat_sf"/>
</dbReference>
<dbReference type="InterPro" id="IPR010998">
    <property type="entry name" value="Integrase_recombinase_N"/>
</dbReference>
<dbReference type="Gene3D" id="3.30.160.390">
    <property type="entry name" value="Integrase, DNA-binding domain"/>
    <property type="match status" value="1"/>
</dbReference>
<dbReference type="PANTHER" id="PTHR30629:SF2">
    <property type="entry name" value="PROPHAGE INTEGRASE INTS-RELATED"/>
    <property type="match status" value="1"/>
</dbReference>
<dbReference type="Gene3D" id="1.10.443.10">
    <property type="entry name" value="Intergrase catalytic core"/>
    <property type="match status" value="1"/>
</dbReference>
<evidence type="ECO:0000313" key="7">
    <source>
        <dbReference type="Proteomes" id="UP000469734"/>
    </source>
</evidence>
<dbReference type="InterPro" id="IPR011010">
    <property type="entry name" value="DNA_brk_join_enz"/>
</dbReference>
<sequence length="393" mass="44339">MTLTDTFVKKVKPIKKGGDKYTDGDGMYLLVTPIGKYWRLDYRYLGKRKTLALGVYPSTSLAKARIKRGLAKAQLADGIDPGLVRREDKLRRSEIANQTFATVALTWLGKTENERATTTQEKITGWIEKDLLPYLGPLPITTLKPRDILITVQRIEARGAIESAHRVRQICGQILRFAVASGLVERDVSADLKGALATPQKTNYAAITEPKRVGDLMRAIYGYQGHPYAVAALKLSALLFVRPGELRAAEWDEIDFDKAEWRIPAAKMKMKIEHIVPLSTQALQLLQKLEPMTGHARYVLPSIRTDDRCMSENTVNAALRSMGYTKDEMTAHGFRAMARTILDEVLEERVDLIEHQLAHAVIDPNGRAYNRTAHLAARKQMMQRWADYLDKIR</sequence>
<evidence type="ECO:0000313" key="6">
    <source>
        <dbReference type="EMBL" id="MYM71168.1"/>
    </source>
</evidence>
<dbReference type="AlphaFoldDB" id="A0A7X4KG39"/>
<dbReference type="Pfam" id="PF22022">
    <property type="entry name" value="Phage_int_M"/>
    <property type="match status" value="1"/>
</dbReference>
<gene>
    <name evidence="6" type="ORF">GTP56_03025</name>
</gene>
<evidence type="ECO:0000259" key="5">
    <source>
        <dbReference type="PROSITE" id="PS51898"/>
    </source>
</evidence>
<dbReference type="SUPFAM" id="SSF56349">
    <property type="entry name" value="DNA breaking-rejoining enzymes"/>
    <property type="match status" value="1"/>
</dbReference>
<dbReference type="InterPro" id="IPR002104">
    <property type="entry name" value="Integrase_catalytic"/>
</dbReference>
<dbReference type="Pfam" id="PF00589">
    <property type="entry name" value="Phage_integrase"/>
    <property type="match status" value="1"/>
</dbReference>
<dbReference type="RefSeq" id="WP_161048950.1">
    <property type="nucleotide sequence ID" value="NZ_WWCR01000002.1"/>
</dbReference>
<dbReference type="Pfam" id="PF13356">
    <property type="entry name" value="Arm-DNA-bind_3"/>
    <property type="match status" value="1"/>
</dbReference>
<name>A0A7X4KG39_9BURK</name>
<accession>A0A7X4KG39</accession>
<evidence type="ECO:0000256" key="1">
    <source>
        <dbReference type="ARBA" id="ARBA00008857"/>
    </source>
</evidence>
<feature type="domain" description="Tyr recombinase" evidence="5">
    <location>
        <begin position="202"/>
        <end position="387"/>
    </location>
</feature>
<dbReference type="GO" id="GO:0006310">
    <property type="term" value="P:DNA recombination"/>
    <property type="evidence" value="ECO:0007669"/>
    <property type="project" value="UniProtKB-KW"/>
</dbReference>
<keyword evidence="4" id="KW-0233">DNA recombination</keyword>